<evidence type="ECO:0000313" key="3">
    <source>
        <dbReference type="Proteomes" id="UP000032721"/>
    </source>
</evidence>
<reference evidence="2 3" key="1">
    <citation type="submission" date="2013-07" db="EMBL/GenBank/DDBJ databases">
        <authorList>
            <person name="Genoscope - CEA"/>
        </authorList>
    </citation>
    <scope>NUCLEOTIDE SEQUENCE [LARGE SCALE GENOMIC DNA]</scope>
    <source>
        <strain evidence="3">FRM16 / DSM 17909</strain>
    </source>
</reference>
<protein>
    <submittedName>
        <fullName evidence="2">Uncharacterized protein</fullName>
    </submittedName>
</protein>
<gene>
    <name evidence="2" type="ORF">XDD1_0705</name>
</gene>
<dbReference type="KEGG" id="xdo:XDD1_0705"/>
<accession>A0A068QNC6</accession>
<keyword evidence="1" id="KW-0812">Transmembrane</keyword>
<sequence length="49" mass="6053">MKLSLKILIYHKLDMETQFIYYLEMPFITLCVLILIRSDNYYKKNQNHI</sequence>
<dbReference type="HOGENOM" id="CLU_3142346_0_0_6"/>
<name>A0A068QNC6_9GAMM</name>
<evidence type="ECO:0000256" key="1">
    <source>
        <dbReference type="SAM" id="Phobius"/>
    </source>
</evidence>
<organism evidence="2 3">
    <name type="scientific">Xenorhabdus doucetiae</name>
    <dbReference type="NCBI Taxonomy" id="351671"/>
    <lineage>
        <taxon>Bacteria</taxon>
        <taxon>Pseudomonadati</taxon>
        <taxon>Pseudomonadota</taxon>
        <taxon>Gammaproteobacteria</taxon>
        <taxon>Enterobacterales</taxon>
        <taxon>Morganellaceae</taxon>
        <taxon>Xenorhabdus</taxon>
    </lineage>
</organism>
<evidence type="ECO:0000313" key="2">
    <source>
        <dbReference type="EMBL" id="CDG16408.1"/>
    </source>
</evidence>
<keyword evidence="1" id="KW-1133">Transmembrane helix</keyword>
<dbReference type="AlphaFoldDB" id="A0A068QNC6"/>
<dbReference type="Proteomes" id="UP000032721">
    <property type="component" value="Chromosome"/>
</dbReference>
<keyword evidence="1" id="KW-0472">Membrane</keyword>
<dbReference type="STRING" id="351671.XDD1_0705"/>
<dbReference type="EMBL" id="FO704550">
    <property type="protein sequence ID" value="CDG16408.1"/>
    <property type="molecule type" value="Genomic_DNA"/>
</dbReference>
<proteinExistence type="predicted"/>
<feature type="transmembrane region" description="Helical" evidence="1">
    <location>
        <begin position="20"/>
        <end position="36"/>
    </location>
</feature>